<dbReference type="EMBL" id="LIZY01000041">
    <property type="protein sequence ID" value="KPJ64130.1"/>
    <property type="molecule type" value="Genomic_DNA"/>
</dbReference>
<keyword evidence="6 8" id="KW-0067">ATP-binding</keyword>
<dbReference type="UniPathway" id="UPA00241">
    <property type="reaction ID" value="UER00356"/>
</dbReference>
<dbReference type="AlphaFoldDB" id="A0A0S7XNP9"/>
<evidence type="ECO:0000313" key="11">
    <source>
        <dbReference type="Proteomes" id="UP000052020"/>
    </source>
</evidence>
<evidence type="ECO:0000256" key="1">
    <source>
        <dbReference type="ARBA" id="ARBA00009018"/>
    </source>
</evidence>
<dbReference type="Proteomes" id="UP000052020">
    <property type="component" value="Unassembled WGS sequence"/>
</dbReference>
<dbReference type="FunFam" id="3.40.50.300:FF:000991">
    <property type="entry name" value="Dephospho-CoA kinase"/>
    <property type="match status" value="1"/>
</dbReference>
<dbReference type="PANTHER" id="PTHR10695">
    <property type="entry name" value="DEPHOSPHO-COA KINASE-RELATED"/>
    <property type="match status" value="1"/>
</dbReference>
<reference evidence="10 11" key="1">
    <citation type="journal article" date="2015" name="Microbiome">
        <title>Genomic resolution of linkages in carbon, nitrogen, and sulfur cycling among widespread estuary sediment bacteria.</title>
        <authorList>
            <person name="Baker B.J."/>
            <person name="Lazar C.S."/>
            <person name="Teske A.P."/>
            <person name="Dick G.J."/>
        </authorList>
    </citation>
    <scope>NUCLEOTIDE SEQUENCE [LARGE SCALE GENOMIC DNA]</scope>
    <source>
        <strain evidence="10">DG_56</strain>
    </source>
</reference>
<dbReference type="GO" id="GO:0004140">
    <property type="term" value="F:dephospho-CoA kinase activity"/>
    <property type="evidence" value="ECO:0007669"/>
    <property type="project" value="UniProtKB-UniRule"/>
</dbReference>
<evidence type="ECO:0000256" key="7">
    <source>
        <dbReference type="ARBA" id="ARBA00022993"/>
    </source>
</evidence>
<dbReference type="PANTHER" id="PTHR10695:SF46">
    <property type="entry name" value="BIFUNCTIONAL COENZYME A SYNTHASE-RELATED"/>
    <property type="match status" value="1"/>
</dbReference>
<dbReference type="GO" id="GO:0005737">
    <property type="term" value="C:cytoplasm"/>
    <property type="evidence" value="ECO:0007669"/>
    <property type="project" value="UniProtKB-SubCell"/>
</dbReference>
<organism evidence="10 11">
    <name type="scientific">candidate division KD3-62 bacterium DG_56</name>
    <dbReference type="NCBI Taxonomy" id="1704032"/>
    <lineage>
        <taxon>Bacteria</taxon>
        <taxon>candidate division KD3-62</taxon>
    </lineage>
</organism>
<keyword evidence="5 8" id="KW-0418">Kinase</keyword>
<dbReference type="Gene3D" id="3.40.50.300">
    <property type="entry name" value="P-loop containing nucleotide triphosphate hydrolases"/>
    <property type="match status" value="1"/>
</dbReference>
<dbReference type="GO" id="GO:0015937">
    <property type="term" value="P:coenzyme A biosynthetic process"/>
    <property type="evidence" value="ECO:0007669"/>
    <property type="project" value="UniProtKB-UniRule"/>
</dbReference>
<dbReference type="EC" id="2.7.1.24" evidence="8 9"/>
<evidence type="ECO:0000256" key="3">
    <source>
        <dbReference type="ARBA" id="ARBA00022679"/>
    </source>
</evidence>
<protein>
    <recommendedName>
        <fullName evidence="8 9">Dephospho-CoA kinase</fullName>
        <ecNumber evidence="8 9">2.7.1.24</ecNumber>
    </recommendedName>
    <alternativeName>
        <fullName evidence="8">Dephosphocoenzyme A kinase</fullName>
    </alternativeName>
</protein>
<evidence type="ECO:0000256" key="6">
    <source>
        <dbReference type="ARBA" id="ARBA00022840"/>
    </source>
</evidence>
<dbReference type="SUPFAM" id="SSF52540">
    <property type="entry name" value="P-loop containing nucleoside triphosphate hydrolases"/>
    <property type="match status" value="1"/>
</dbReference>
<evidence type="ECO:0000313" key="10">
    <source>
        <dbReference type="EMBL" id="KPJ64130.1"/>
    </source>
</evidence>
<comment type="subcellular location">
    <subcellularLocation>
        <location evidence="8">Cytoplasm</location>
    </subcellularLocation>
</comment>
<dbReference type="Pfam" id="PF01121">
    <property type="entry name" value="CoaE"/>
    <property type="match status" value="1"/>
</dbReference>
<comment type="similarity">
    <text evidence="1 8">Belongs to the CoaE family.</text>
</comment>
<evidence type="ECO:0000256" key="5">
    <source>
        <dbReference type="ARBA" id="ARBA00022777"/>
    </source>
</evidence>
<proteinExistence type="inferred from homology"/>
<keyword evidence="2 8" id="KW-0963">Cytoplasm</keyword>
<evidence type="ECO:0000256" key="8">
    <source>
        <dbReference type="HAMAP-Rule" id="MF_00376"/>
    </source>
</evidence>
<sequence length="207" mass="22570">MVVLGVTGGIASGKSTVGRLLQARGAFIIDADQVARELLAPGQELTEKVIRAFGEAVKRPGGGLDRAAIARIIFADREARERLNRITHPPVIAEIEKRIKRVLRSPARPPVVAVIAPLLFEAGVERLVDKVLVVTAKETEQIRRLRERDGLSEAEARQRIAAQMPMEEKCRRGDWVVDTTRGEVVTETAVDAVWRELVGSGPATATS</sequence>
<dbReference type="CDD" id="cd02022">
    <property type="entry name" value="DPCK"/>
    <property type="match status" value="1"/>
</dbReference>
<dbReference type="InterPro" id="IPR027417">
    <property type="entry name" value="P-loop_NTPase"/>
</dbReference>
<evidence type="ECO:0000256" key="9">
    <source>
        <dbReference type="NCBIfam" id="TIGR00152"/>
    </source>
</evidence>
<comment type="catalytic activity">
    <reaction evidence="8">
        <text>3'-dephospho-CoA + ATP = ADP + CoA + H(+)</text>
        <dbReference type="Rhea" id="RHEA:18245"/>
        <dbReference type="ChEBI" id="CHEBI:15378"/>
        <dbReference type="ChEBI" id="CHEBI:30616"/>
        <dbReference type="ChEBI" id="CHEBI:57287"/>
        <dbReference type="ChEBI" id="CHEBI:57328"/>
        <dbReference type="ChEBI" id="CHEBI:456216"/>
        <dbReference type="EC" id="2.7.1.24"/>
    </reaction>
</comment>
<comment type="pathway">
    <text evidence="8">Cofactor biosynthesis; coenzyme A biosynthesis; CoA from (R)-pantothenate: step 5/5.</text>
</comment>
<dbReference type="PROSITE" id="PS51219">
    <property type="entry name" value="DPCK"/>
    <property type="match status" value="1"/>
</dbReference>
<feature type="binding site" evidence="8">
    <location>
        <begin position="11"/>
        <end position="16"/>
    </location>
    <ligand>
        <name>ATP</name>
        <dbReference type="ChEBI" id="CHEBI:30616"/>
    </ligand>
</feature>
<comment type="caution">
    <text evidence="10">The sequence shown here is derived from an EMBL/GenBank/DDBJ whole genome shotgun (WGS) entry which is preliminary data.</text>
</comment>
<name>A0A0S7XNP9_9BACT</name>
<dbReference type="GO" id="GO:0005524">
    <property type="term" value="F:ATP binding"/>
    <property type="evidence" value="ECO:0007669"/>
    <property type="project" value="UniProtKB-UniRule"/>
</dbReference>
<evidence type="ECO:0000256" key="2">
    <source>
        <dbReference type="ARBA" id="ARBA00022490"/>
    </source>
</evidence>
<dbReference type="NCBIfam" id="TIGR00152">
    <property type="entry name" value="dephospho-CoA kinase"/>
    <property type="match status" value="1"/>
</dbReference>
<evidence type="ECO:0000256" key="4">
    <source>
        <dbReference type="ARBA" id="ARBA00022741"/>
    </source>
</evidence>
<dbReference type="InterPro" id="IPR001977">
    <property type="entry name" value="Depp_CoAkinase"/>
</dbReference>
<comment type="function">
    <text evidence="8">Catalyzes the phosphorylation of the 3'-hydroxyl group of dephosphocoenzyme A to form coenzyme A.</text>
</comment>
<keyword evidence="3 8" id="KW-0808">Transferase</keyword>
<gene>
    <name evidence="8" type="primary">coaE</name>
    <name evidence="10" type="ORF">AMK68_02285</name>
</gene>
<keyword evidence="4 8" id="KW-0547">Nucleotide-binding</keyword>
<keyword evidence="7 8" id="KW-0173">Coenzyme A biosynthesis</keyword>
<accession>A0A0S7XNP9</accession>
<dbReference type="HAMAP" id="MF_00376">
    <property type="entry name" value="Dephospho_CoA_kinase"/>
    <property type="match status" value="1"/>
</dbReference>